<gene>
    <name evidence="2" type="ORF">K5V21_13035</name>
</gene>
<sequence>MKITVDHTDTKENEIILRCKPIDSALIFNWFVGICFSSFTCFIGWTNSSYILNI</sequence>
<reference evidence="2 3" key="1">
    <citation type="journal article" date="2021" name="Cell Host Microbe">
        <title>in vivo commensal control of Clostridioides difficile virulence.</title>
        <authorList>
            <person name="Girinathan B.P."/>
            <person name="Dibenedetto N."/>
            <person name="Worley J.N."/>
            <person name="Peltier J."/>
            <person name="Arrieta-Ortiz M.L."/>
            <person name="Rupa Christinal Immanuel S."/>
            <person name="Lavin R."/>
            <person name="Delaney M.L."/>
            <person name="Cummins C."/>
            <person name="Hoffmann M."/>
            <person name="Luo Y."/>
            <person name="Gonzalez-Escalona N."/>
            <person name="Allard M."/>
            <person name="Onderdonk A.B."/>
            <person name="Gerber G.K."/>
            <person name="Sonenshein A.L."/>
            <person name="Baliga N."/>
            <person name="Dupuy B."/>
            <person name="Bry L."/>
        </authorList>
    </citation>
    <scope>NUCLEOTIDE SEQUENCE [LARGE SCALE GENOMIC DNA]</scope>
    <source>
        <strain evidence="2 3">DSM 599</strain>
    </source>
</reference>
<evidence type="ECO:0000256" key="1">
    <source>
        <dbReference type="SAM" id="Phobius"/>
    </source>
</evidence>
<protein>
    <submittedName>
        <fullName evidence="2">Uncharacterized protein</fullName>
    </submittedName>
</protein>
<proteinExistence type="predicted"/>
<accession>A0ABS7KZZ1</accession>
<keyword evidence="1" id="KW-1133">Transmembrane helix</keyword>
<dbReference type="Proteomes" id="UP001299068">
    <property type="component" value="Unassembled WGS sequence"/>
</dbReference>
<evidence type="ECO:0000313" key="2">
    <source>
        <dbReference type="EMBL" id="MBY0756374.1"/>
    </source>
</evidence>
<keyword evidence="3" id="KW-1185">Reference proteome</keyword>
<keyword evidence="1" id="KW-0472">Membrane</keyword>
<keyword evidence="1" id="KW-0812">Transmembrane</keyword>
<dbReference type="EMBL" id="JAIKTU010000010">
    <property type="protein sequence ID" value="MBY0756374.1"/>
    <property type="molecule type" value="Genomic_DNA"/>
</dbReference>
<dbReference type="RefSeq" id="WP_221861622.1">
    <property type="nucleotide sequence ID" value="NZ_JAIKTU010000010.1"/>
</dbReference>
<organism evidence="2 3">
    <name type="scientific">Clostridium sardiniense</name>
    <name type="common">Clostridium absonum</name>
    <dbReference type="NCBI Taxonomy" id="29369"/>
    <lineage>
        <taxon>Bacteria</taxon>
        <taxon>Bacillati</taxon>
        <taxon>Bacillota</taxon>
        <taxon>Clostridia</taxon>
        <taxon>Eubacteriales</taxon>
        <taxon>Clostridiaceae</taxon>
        <taxon>Clostridium</taxon>
    </lineage>
</organism>
<evidence type="ECO:0000313" key="3">
    <source>
        <dbReference type="Proteomes" id="UP001299068"/>
    </source>
</evidence>
<comment type="caution">
    <text evidence="2">The sequence shown here is derived from an EMBL/GenBank/DDBJ whole genome shotgun (WGS) entry which is preliminary data.</text>
</comment>
<feature type="transmembrane region" description="Helical" evidence="1">
    <location>
        <begin position="26"/>
        <end position="45"/>
    </location>
</feature>
<name>A0ABS7KZZ1_CLOSR</name>